<dbReference type="Proteomes" id="UP001197236">
    <property type="component" value="Unassembled WGS sequence"/>
</dbReference>
<dbReference type="SMART" id="SM00530">
    <property type="entry name" value="HTH_XRE"/>
    <property type="match status" value="1"/>
</dbReference>
<organism evidence="3 4">
    <name type="scientific">Pantoea allii</name>
    <dbReference type="NCBI Taxonomy" id="574096"/>
    <lineage>
        <taxon>Bacteria</taxon>
        <taxon>Pseudomonadati</taxon>
        <taxon>Pseudomonadota</taxon>
        <taxon>Gammaproteobacteria</taxon>
        <taxon>Enterobacterales</taxon>
        <taxon>Erwiniaceae</taxon>
        <taxon>Pantoea</taxon>
    </lineage>
</organism>
<reference evidence="3 4" key="1">
    <citation type="submission" date="2021-07" db="EMBL/GenBank/DDBJ databases">
        <title>A novel phosphonate cluster across the Pantoea species complex is important for pathogenicity in onion.</title>
        <authorList>
            <person name="Zhao M."/>
            <person name="Stice S."/>
            <person name="Shin G.Y."/>
            <person name="Coutinho T."/>
            <person name="Gitaitis R."/>
            <person name="Kvitko B."/>
            <person name="Dutta B."/>
        </authorList>
    </citation>
    <scope>NUCLEOTIDE SEQUENCE [LARGE SCALE GENOMIC DNA]</scope>
    <source>
        <strain evidence="3 4">BD 382</strain>
    </source>
</reference>
<dbReference type="PANTHER" id="PTHR46797">
    <property type="entry name" value="HTH-TYPE TRANSCRIPTIONAL REGULATOR"/>
    <property type="match status" value="1"/>
</dbReference>
<name>A0ABS6VB32_9GAMM</name>
<dbReference type="NCBIfam" id="NF007271">
    <property type="entry name" value="PRK09726.1"/>
    <property type="match status" value="1"/>
</dbReference>
<dbReference type="PROSITE" id="PS50943">
    <property type="entry name" value="HTH_CROC1"/>
    <property type="match status" value="1"/>
</dbReference>
<evidence type="ECO:0000259" key="2">
    <source>
        <dbReference type="PROSITE" id="PS50943"/>
    </source>
</evidence>
<dbReference type="InterPro" id="IPR050807">
    <property type="entry name" value="TransReg_Diox_bact_type"/>
</dbReference>
<dbReference type="InterPro" id="IPR001387">
    <property type="entry name" value="Cro/C1-type_HTH"/>
</dbReference>
<gene>
    <name evidence="3" type="primary">hipB</name>
    <name evidence="3" type="ORF">KYI95_02110</name>
</gene>
<feature type="domain" description="HTH cro/C1-type" evidence="2">
    <location>
        <begin position="12"/>
        <end position="66"/>
    </location>
</feature>
<dbReference type="Pfam" id="PF01381">
    <property type="entry name" value="HTH_3"/>
    <property type="match status" value="1"/>
</dbReference>
<accession>A0ABS6VB32</accession>
<dbReference type="PANTHER" id="PTHR46797:SF1">
    <property type="entry name" value="METHYLPHOSPHONATE SYNTHASE"/>
    <property type="match status" value="1"/>
</dbReference>
<protein>
    <submittedName>
        <fullName evidence="3">Type II toxin-antitoxin system antitoxin HipB</fullName>
    </submittedName>
</protein>
<dbReference type="EMBL" id="JAHVXZ010000001">
    <property type="protein sequence ID" value="MBW1256008.1"/>
    <property type="molecule type" value="Genomic_DNA"/>
</dbReference>
<sequence>MIYSPRQLANQVKLLRQQDGLTQAELAKTVGLKQATLSHFENNPETTSLATLFKILQALNLAVVLQGNQPASASSEDAW</sequence>
<evidence type="ECO:0000256" key="1">
    <source>
        <dbReference type="ARBA" id="ARBA00023125"/>
    </source>
</evidence>
<keyword evidence="1" id="KW-0238">DNA-binding</keyword>
<dbReference type="CDD" id="cd00093">
    <property type="entry name" value="HTH_XRE"/>
    <property type="match status" value="1"/>
</dbReference>
<dbReference type="RefSeq" id="WP_218994506.1">
    <property type="nucleotide sequence ID" value="NZ_JAHVXU010000001.1"/>
</dbReference>
<evidence type="ECO:0000313" key="3">
    <source>
        <dbReference type="EMBL" id="MBW1256008.1"/>
    </source>
</evidence>
<evidence type="ECO:0000313" key="4">
    <source>
        <dbReference type="Proteomes" id="UP001197236"/>
    </source>
</evidence>
<comment type="caution">
    <text evidence="3">The sequence shown here is derived from an EMBL/GenBank/DDBJ whole genome shotgun (WGS) entry which is preliminary data.</text>
</comment>
<proteinExistence type="predicted"/>
<keyword evidence="4" id="KW-1185">Reference proteome</keyword>